<dbReference type="AlphaFoldDB" id="A0AAV6WWL7"/>
<gene>
    <name evidence="8" type="ORF">BUALT_Bualt12G0072100</name>
</gene>
<dbReference type="GO" id="GO:0008233">
    <property type="term" value="F:peptidase activity"/>
    <property type="evidence" value="ECO:0007669"/>
    <property type="project" value="UniProtKB-ARBA"/>
</dbReference>
<dbReference type="PANTHER" id="PTHR42695:SF9">
    <property type="entry name" value="GAMMA-GLUTAMYL PEPTIDASE 2-RELATED"/>
    <property type="match status" value="1"/>
</dbReference>
<proteinExistence type="inferred from homology"/>
<evidence type="ECO:0000256" key="2">
    <source>
        <dbReference type="ARBA" id="ARBA00005179"/>
    </source>
</evidence>
<dbReference type="Pfam" id="PF00117">
    <property type="entry name" value="GATase"/>
    <property type="match status" value="1"/>
</dbReference>
<evidence type="ECO:0000313" key="8">
    <source>
        <dbReference type="EMBL" id="KAG8372496.1"/>
    </source>
</evidence>
<evidence type="ECO:0000256" key="6">
    <source>
        <dbReference type="SAM" id="MobiDB-lite"/>
    </source>
</evidence>
<dbReference type="Pfam" id="PF14223">
    <property type="entry name" value="Retrotran_gag_2"/>
    <property type="match status" value="1"/>
</dbReference>
<dbReference type="Proteomes" id="UP000826271">
    <property type="component" value="Unassembled WGS sequence"/>
</dbReference>
<dbReference type="InterPro" id="IPR017926">
    <property type="entry name" value="GATASE"/>
</dbReference>
<sequence>MKIQGDKRYALLLTANDSEYVKKVYGGYFNVFVDALGDIEGEKWDLFRVVEGEFPKIEDLQNYEGFVVSGSPFDAYGHESWILQLCFLLKTLFAMQKKVLGFCFGHQVLCRALGGKVAKSCTGWDIGVRKVNLTEDFYSYGFSSDGLAEIPSSLSLIECHQDEVWEVPVGAQVLADSDKTGVEMFSFGDNILGIQGHPEYTEDILDNLIDRLLSNNFIEGCFAEEVKLQLTIAEPNRKYWERICKAFLKGDKSLTKDVVCLVVGASTSHAIWSTLECAFAFPSQARIMQLRLQLQTIKQGDASIQTCFQQAKTVVDELAATGPPLSDIDFNLYIFKGLHSQFHDSVTTLTAKSEPLPCSELLSFLLTQEFLHEDSISTLSLNPPNPSPSTEPSAHYSQREQPSPPIRGCYPSHNYRGRG</sequence>
<dbReference type="InterPro" id="IPR044992">
    <property type="entry name" value="ChyE-like"/>
</dbReference>
<dbReference type="SUPFAM" id="SSF52317">
    <property type="entry name" value="Class I glutamine amidotransferase-like"/>
    <property type="match status" value="1"/>
</dbReference>
<dbReference type="PROSITE" id="PS51273">
    <property type="entry name" value="GATASE_TYPE_1"/>
    <property type="match status" value="1"/>
</dbReference>
<evidence type="ECO:0000313" key="9">
    <source>
        <dbReference type="Proteomes" id="UP000826271"/>
    </source>
</evidence>
<dbReference type="CDD" id="cd01741">
    <property type="entry name" value="GATase1_1"/>
    <property type="match status" value="1"/>
</dbReference>
<dbReference type="EMBL" id="WHWC01000012">
    <property type="protein sequence ID" value="KAG8372496.1"/>
    <property type="molecule type" value="Genomic_DNA"/>
</dbReference>
<protein>
    <recommendedName>
        <fullName evidence="7">Glutamine amidotransferase domain-containing protein</fullName>
    </recommendedName>
</protein>
<name>A0AAV6WWL7_9LAMI</name>
<dbReference type="InterPro" id="IPR029062">
    <property type="entry name" value="Class_I_gatase-like"/>
</dbReference>
<dbReference type="Gene3D" id="3.40.50.880">
    <property type="match status" value="1"/>
</dbReference>
<feature type="region of interest" description="Disordered" evidence="6">
    <location>
        <begin position="377"/>
        <end position="419"/>
    </location>
</feature>
<evidence type="ECO:0000259" key="7">
    <source>
        <dbReference type="Pfam" id="PF00117"/>
    </source>
</evidence>
<comment type="subcellular location">
    <subcellularLocation>
        <location evidence="1">Cytoplasm</location>
        <location evidence="1">Cytosol</location>
    </subcellularLocation>
</comment>
<dbReference type="FunFam" id="3.40.50.880:FF:000040">
    <property type="entry name" value="Gamma-glutamyl peptidase 5"/>
    <property type="match status" value="1"/>
</dbReference>
<organism evidence="8 9">
    <name type="scientific">Buddleja alternifolia</name>
    <dbReference type="NCBI Taxonomy" id="168488"/>
    <lineage>
        <taxon>Eukaryota</taxon>
        <taxon>Viridiplantae</taxon>
        <taxon>Streptophyta</taxon>
        <taxon>Embryophyta</taxon>
        <taxon>Tracheophyta</taxon>
        <taxon>Spermatophyta</taxon>
        <taxon>Magnoliopsida</taxon>
        <taxon>eudicotyledons</taxon>
        <taxon>Gunneridae</taxon>
        <taxon>Pentapetalae</taxon>
        <taxon>asterids</taxon>
        <taxon>lamiids</taxon>
        <taxon>Lamiales</taxon>
        <taxon>Scrophulariaceae</taxon>
        <taxon>Buddlejeae</taxon>
        <taxon>Buddleja</taxon>
    </lineage>
</organism>
<feature type="domain" description="Glutamine amidotransferase" evidence="7">
    <location>
        <begin position="55"/>
        <end position="203"/>
    </location>
</feature>
<dbReference type="GO" id="GO:0019760">
    <property type="term" value="P:glucosinolate metabolic process"/>
    <property type="evidence" value="ECO:0007669"/>
    <property type="project" value="UniProtKB-ARBA"/>
</dbReference>
<evidence type="ECO:0000256" key="1">
    <source>
        <dbReference type="ARBA" id="ARBA00004514"/>
    </source>
</evidence>
<dbReference type="GO" id="GO:0005829">
    <property type="term" value="C:cytosol"/>
    <property type="evidence" value="ECO:0007669"/>
    <property type="project" value="UniProtKB-SubCell"/>
</dbReference>
<comment type="caution">
    <text evidence="8">The sequence shown here is derived from an EMBL/GenBank/DDBJ whole genome shotgun (WGS) entry which is preliminary data.</text>
</comment>
<comment type="pathway">
    <text evidence="2">Secondary metabolite biosynthesis.</text>
</comment>
<dbReference type="PANTHER" id="PTHR42695">
    <property type="entry name" value="GLUTAMINE AMIDOTRANSFERASE YLR126C-RELATED"/>
    <property type="match status" value="1"/>
</dbReference>
<evidence type="ECO:0000256" key="4">
    <source>
        <dbReference type="ARBA" id="ARBA00022490"/>
    </source>
</evidence>
<reference evidence="8" key="1">
    <citation type="submission" date="2019-10" db="EMBL/GenBank/DDBJ databases">
        <authorList>
            <person name="Zhang R."/>
            <person name="Pan Y."/>
            <person name="Wang J."/>
            <person name="Ma R."/>
            <person name="Yu S."/>
        </authorList>
    </citation>
    <scope>NUCLEOTIDE SEQUENCE</scope>
    <source>
        <strain evidence="8">LA-IB0</strain>
        <tissue evidence="8">Leaf</tissue>
    </source>
</reference>
<keyword evidence="9" id="KW-1185">Reference proteome</keyword>
<keyword evidence="5" id="KW-0378">Hydrolase</keyword>
<evidence type="ECO:0000256" key="5">
    <source>
        <dbReference type="ARBA" id="ARBA00022801"/>
    </source>
</evidence>
<comment type="similarity">
    <text evidence="3">Belongs to the peptidase C26 family.</text>
</comment>
<accession>A0AAV6WWL7</accession>
<keyword evidence="4" id="KW-0963">Cytoplasm</keyword>
<evidence type="ECO:0000256" key="3">
    <source>
        <dbReference type="ARBA" id="ARBA00011083"/>
    </source>
</evidence>